<evidence type="ECO:0000256" key="2">
    <source>
        <dbReference type="SAM" id="MobiDB-lite"/>
    </source>
</evidence>
<protein>
    <submittedName>
        <fullName evidence="3">Uncharacterized protein</fullName>
    </submittedName>
</protein>
<evidence type="ECO:0000313" key="3">
    <source>
        <dbReference type="EMBL" id="KAG9233780.1"/>
    </source>
</evidence>
<feature type="compositionally biased region" description="Low complexity" evidence="2">
    <location>
        <begin position="469"/>
        <end position="482"/>
    </location>
</feature>
<feature type="region of interest" description="Disordered" evidence="2">
    <location>
        <begin position="291"/>
        <end position="314"/>
    </location>
</feature>
<feature type="coiled-coil region" evidence="1">
    <location>
        <begin position="343"/>
        <end position="373"/>
    </location>
</feature>
<dbReference type="AlphaFoldDB" id="A0A9P7YIM4"/>
<accession>A0A9P7YIM4</accession>
<keyword evidence="4" id="KW-1185">Reference proteome</keyword>
<dbReference type="EMBL" id="MU251487">
    <property type="protein sequence ID" value="KAG9233780.1"/>
    <property type="molecule type" value="Genomic_DNA"/>
</dbReference>
<feature type="compositionally biased region" description="Low complexity" evidence="2">
    <location>
        <begin position="430"/>
        <end position="446"/>
    </location>
</feature>
<gene>
    <name evidence="3" type="ORF">BJ875DRAFT_425282</name>
</gene>
<dbReference type="CDD" id="cd22249">
    <property type="entry name" value="UDM1_RNF168_RNF169-like"/>
    <property type="match status" value="1"/>
</dbReference>
<reference evidence="3" key="1">
    <citation type="journal article" date="2021" name="IMA Fungus">
        <title>Genomic characterization of three marine fungi, including Emericellopsis atlantica sp. nov. with signatures of a generalist lifestyle and marine biomass degradation.</title>
        <authorList>
            <person name="Hagestad O.C."/>
            <person name="Hou L."/>
            <person name="Andersen J.H."/>
            <person name="Hansen E.H."/>
            <person name="Altermark B."/>
            <person name="Li C."/>
            <person name="Kuhnert E."/>
            <person name="Cox R.J."/>
            <person name="Crous P.W."/>
            <person name="Spatafora J.W."/>
            <person name="Lail K."/>
            <person name="Amirebrahimi M."/>
            <person name="Lipzen A."/>
            <person name="Pangilinan J."/>
            <person name="Andreopoulos W."/>
            <person name="Hayes R.D."/>
            <person name="Ng V."/>
            <person name="Grigoriev I.V."/>
            <person name="Jackson S.A."/>
            <person name="Sutton T.D.S."/>
            <person name="Dobson A.D.W."/>
            <person name="Rama T."/>
        </authorList>
    </citation>
    <scope>NUCLEOTIDE SEQUENCE</scope>
    <source>
        <strain evidence="3">TRa018bII</strain>
    </source>
</reference>
<evidence type="ECO:0000256" key="1">
    <source>
        <dbReference type="SAM" id="Coils"/>
    </source>
</evidence>
<feature type="region of interest" description="Disordered" evidence="2">
    <location>
        <begin position="379"/>
        <end position="497"/>
    </location>
</feature>
<organism evidence="3 4">
    <name type="scientific">Amylocarpus encephaloides</name>
    <dbReference type="NCBI Taxonomy" id="45428"/>
    <lineage>
        <taxon>Eukaryota</taxon>
        <taxon>Fungi</taxon>
        <taxon>Dikarya</taxon>
        <taxon>Ascomycota</taxon>
        <taxon>Pezizomycotina</taxon>
        <taxon>Leotiomycetes</taxon>
        <taxon>Helotiales</taxon>
        <taxon>Helotiales incertae sedis</taxon>
        <taxon>Amylocarpus</taxon>
    </lineage>
</organism>
<dbReference type="Proteomes" id="UP000824998">
    <property type="component" value="Unassembled WGS sequence"/>
</dbReference>
<sequence length="497" mass="55257">MLDENLPTFYIKASTSDNPLSSTIYLTQNASELRPEYTLRRPDPVLAASKNCYAVALYDSYSPEVLYAEVLVQPEWTQPSLSAAEVRAQNGIPAPPVPIVPNSFTVQLYNPDQQVKVRQVEGKWNSSAYWEFEMPQSTFRRPSGSSLDRTQDDPAVSDVTPKIGFKWKKDGKLSKDISCYLSGKAMADGKKNKEPDIIVAMYKPGKDQNSLTLYEPNMNRVDVEDFKGLEVVLMLGSAVIKDIFFNPSREMFNIASPITNPPKRKNSGPVIGGRKLSGSPPMMAGAVFSNTTPPRNNQHQLLAKPASRPPPADARTQWEIDAETARLKAMVEAEEKGRERTERKEQKRIKKMLEEEERAIQRREAEVAKETERLRKQYGVQQLPPPPPQRVQFQPNLPIRPHSNSTGQSPPQLSQYQTAPHSQPPPIQRPTSTSSMTPSPSQQQQPHASLSTWLGRADQPSGPYLNAPANNGGASSSGFFSSLGGGKKVQKKRSVFF</sequence>
<name>A0A9P7YIM4_9HELO</name>
<dbReference type="OrthoDB" id="3357341at2759"/>
<keyword evidence="1" id="KW-0175">Coiled coil</keyword>
<proteinExistence type="predicted"/>
<feature type="compositionally biased region" description="Polar residues" evidence="2">
    <location>
        <begin position="402"/>
        <end position="421"/>
    </location>
</feature>
<comment type="caution">
    <text evidence="3">The sequence shown here is derived from an EMBL/GenBank/DDBJ whole genome shotgun (WGS) entry which is preliminary data.</text>
</comment>
<feature type="compositionally biased region" description="Basic residues" evidence="2">
    <location>
        <begin position="488"/>
        <end position="497"/>
    </location>
</feature>
<feature type="compositionally biased region" description="Polar residues" evidence="2">
    <location>
        <begin position="291"/>
        <end position="300"/>
    </location>
</feature>
<evidence type="ECO:0000313" key="4">
    <source>
        <dbReference type="Proteomes" id="UP000824998"/>
    </source>
</evidence>